<dbReference type="SUPFAM" id="SSF52833">
    <property type="entry name" value="Thioredoxin-like"/>
    <property type="match status" value="1"/>
</dbReference>
<evidence type="ECO:0000313" key="2">
    <source>
        <dbReference type="EMBL" id="PIB24388.1"/>
    </source>
</evidence>
<organism evidence="2 3">
    <name type="scientific">Paramylibacter kogurei</name>
    <dbReference type="NCBI Taxonomy" id="1889778"/>
    <lineage>
        <taxon>Bacteria</taxon>
        <taxon>Pseudomonadati</taxon>
        <taxon>Pseudomonadota</taxon>
        <taxon>Alphaproteobacteria</taxon>
        <taxon>Rhodobacterales</taxon>
        <taxon>Paracoccaceae</taxon>
        <taxon>Paramylibacter</taxon>
    </lineage>
</organism>
<reference evidence="2 3" key="1">
    <citation type="submission" date="2016-08" db="EMBL/GenBank/DDBJ databases">
        <title>Draft genome of Amylibacter sp. strain 4G11.</title>
        <authorList>
            <person name="Wong S.-K."/>
            <person name="Hamasaki K."/>
            <person name="Yoshizawa S."/>
        </authorList>
    </citation>
    <scope>NUCLEOTIDE SEQUENCE [LARGE SCALE GENOMIC DNA]</scope>
    <source>
        <strain evidence="2 3">4G11</strain>
    </source>
</reference>
<evidence type="ECO:0000256" key="1">
    <source>
        <dbReference type="SAM" id="SignalP"/>
    </source>
</evidence>
<evidence type="ECO:0008006" key="4">
    <source>
        <dbReference type="Google" id="ProtNLM"/>
    </source>
</evidence>
<accession>A0A2G5K4B8</accession>
<keyword evidence="3" id="KW-1185">Reference proteome</keyword>
<protein>
    <recommendedName>
        <fullName evidence="4">DUF1223 domain-containing protein</fullName>
    </recommendedName>
</protein>
<dbReference type="OrthoDB" id="9808254at2"/>
<proteinExistence type="predicted"/>
<feature type="signal peptide" evidence="1">
    <location>
        <begin position="1"/>
        <end position="20"/>
    </location>
</feature>
<name>A0A2G5K4B8_9RHOB</name>
<keyword evidence="1" id="KW-0732">Signal</keyword>
<evidence type="ECO:0000313" key="3">
    <source>
        <dbReference type="Proteomes" id="UP000231516"/>
    </source>
</evidence>
<dbReference type="Pfam" id="PF06764">
    <property type="entry name" value="DUF1223"/>
    <property type="match status" value="1"/>
</dbReference>
<dbReference type="PANTHER" id="PTHR36057">
    <property type="match status" value="1"/>
</dbReference>
<dbReference type="PANTHER" id="PTHR36057:SF1">
    <property type="entry name" value="LIPOPROTEIN LIPID ATTACHMENT SITE-LIKE PROTEIN, PUTATIVE (DUF1223)-RELATED"/>
    <property type="match status" value="1"/>
</dbReference>
<comment type="caution">
    <text evidence="2">The sequence shown here is derived from an EMBL/GenBank/DDBJ whole genome shotgun (WGS) entry which is preliminary data.</text>
</comment>
<gene>
    <name evidence="2" type="ORF">BFP76_04025</name>
</gene>
<feature type="chain" id="PRO_5013862035" description="DUF1223 domain-containing protein" evidence="1">
    <location>
        <begin position="21"/>
        <end position="235"/>
    </location>
</feature>
<sequence length="235" mass="26129">MRILLTSLSLVCFGMGAAQADQKMVVLELYTSQGCSSCPPADKILTELSKHDDVIGLGLHVDYWDYLGWKDKFAQAKFSKRQSTYNTILSTRYRLVTPQMIVHGVGQVAGGTGKSPRLIEDYIAKARALKERAVLNIARHNKTLTVQLDKASAPVGRSRVQLVYFKPMERVKIGHGENGGRTIEYTNVVSQWETIAQWNGSTPLNLTYDLERDEPLAVIVQGEKLGPILAARKLQ</sequence>
<dbReference type="AlphaFoldDB" id="A0A2G5K4B8"/>
<dbReference type="InterPro" id="IPR036249">
    <property type="entry name" value="Thioredoxin-like_sf"/>
</dbReference>
<dbReference type="EMBL" id="MDGM01000012">
    <property type="protein sequence ID" value="PIB24388.1"/>
    <property type="molecule type" value="Genomic_DNA"/>
</dbReference>
<dbReference type="InterPro" id="IPR010634">
    <property type="entry name" value="DUF1223"/>
</dbReference>
<dbReference type="Proteomes" id="UP000231516">
    <property type="component" value="Unassembled WGS sequence"/>
</dbReference>